<dbReference type="SUPFAM" id="SSF55729">
    <property type="entry name" value="Acyl-CoA N-acyltransferases (Nat)"/>
    <property type="match status" value="1"/>
</dbReference>
<dbReference type="PANTHER" id="PTHR43415">
    <property type="entry name" value="SPERMIDINE N(1)-ACETYLTRANSFERASE"/>
    <property type="match status" value="1"/>
</dbReference>
<proteinExistence type="predicted"/>
<evidence type="ECO:0000313" key="2">
    <source>
        <dbReference type="EMBL" id="MFC4559016.1"/>
    </source>
</evidence>
<keyword evidence="2" id="KW-0808">Transferase</keyword>
<dbReference type="GO" id="GO:0016746">
    <property type="term" value="F:acyltransferase activity"/>
    <property type="evidence" value="ECO:0007669"/>
    <property type="project" value="UniProtKB-KW"/>
</dbReference>
<dbReference type="PROSITE" id="PS51186">
    <property type="entry name" value="GNAT"/>
    <property type="match status" value="1"/>
</dbReference>
<organism evidence="2 3">
    <name type="scientific">Virgibacillus kekensis</name>
    <dbReference type="NCBI Taxonomy" id="202261"/>
    <lineage>
        <taxon>Bacteria</taxon>
        <taxon>Bacillati</taxon>
        <taxon>Bacillota</taxon>
        <taxon>Bacilli</taxon>
        <taxon>Bacillales</taxon>
        <taxon>Bacillaceae</taxon>
        <taxon>Virgibacillus</taxon>
    </lineage>
</organism>
<reference evidence="3" key="1">
    <citation type="journal article" date="2019" name="Int. J. Syst. Evol. Microbiol.">
        <title>The Global Catalogue of Microorganisms (GCM) 10K type strain sequencing project: providing services to taxonomists for standard genome sequencing and annotation.</title>
        <authorList>
            <consortium name="The Broad Institute Genomics Platform"/>
            <consortium name="The Broad Institute Genome Sequencing Center for Infectious Disease"/>
            <person name="Wu L."/>
            <person name="Ma J."/>
        </authorList>
    </citation>
    <scope>NUCLEOTIDE SEQUENCE [LARGE SCALE GENOMIC DNA]</scope>
    <source>
        <strain evidence="3">CGMCC 4.7426</strain>
    </source>
</reference>
<dbReference type="RefSeq" id="WP_390296444.1">
    <property type="nucleotide sequence ID" value="NZ_JBHSFU010000007.1"/>
</dbReference>
<evidence type="ECO:0000313" key="3">
    <source>
        <dbReference type="Proteomes" id="UP001595989"/>
    </source>
</evidence>
<dbReference type="CDD" id="cd04301">
    <property type="entry name" value="NAT_SF"/>
    <property type="match status" value="1"/>
</dbReference>
<dbReference type="InterPro" id="IPR016181">
    <property type="entry name" value="Acyl_CoA_acyltransferase"/>
</dbReference>
<dbReference type="Gene3D" id="3.40.630.30">
    <property type="match status" value="1"/>
</dbReference>
<keyword evidence="2" id="KW-0012">Acyltransferase</keyword>
<name>A0ABV9DJV5_9BACI</name>
<dbReference type="PANTHER" id="PTHR43415:SF3">
    <property type="entry name" value="GNAT-FAMILY ACETYLTRANSFERASE"/>
    <property type="match status" value="1"/>
</dbReference>
<accession>A0ABV9DJV5</accession>
<evidence type="ECO:0000259" key="1">
    <source>
        <dbReference type="PROSITE" id="PS51186"/>
    </source>
</evidence>
<gene>
    <name evidence="2" type="ORF">ACFO3D_12515</name>
</gene>
<comment type="caution">
    <text evidence="2">The sequence shown here is derived from an EMBL/GenBank/DDBJ whole genome shotgun (WGS) entry which is preliminary data.</text>
</comment>
<dbReference type="EC" id="2.3.-.-" evidence="2"/>
<sequence length="157" mass="17753">MNYTFQQITQKQAETIAYTWHYDGEYAFYDMEADEEDLAEFVDPEARGDLVYSVLDGNRLIGFFSFARTNDHTLDIGLGMSPDLTGKGAGLEFVQAGLEFAKESLNPQKITLAVAAFNKRAIKVYERAGFEITSTFSQATNGSTYEFVKMEYQDEKE</sequence>
<dbReference type="EMBL" id="JBHSFU010000007">
    <property type="protein sequence ID" value="MFC4559016.1"/>
    <property type="molecule type" value="Genomic_DNA"/>
</dbReference>
<dbReference type="InterPro" id="IPR000182">
    <property type="entry name" value="GNAT_dom"/>
</dbReference>
<feature type="domain" description="N-acetyltransferase" evidence="1">
    <location>
        <begin position="3"/>
        <end position="151"/>
    </location>
</feature>
<dbReference type="Proteomes" id="UP001595989">
    <property type="component" value="Unassembled WGS sequence"/>
</dbReference>
<protein>
    <submittedName>
        <fullName evidence="2">GNAT family N-acetyltransferase</fullName>
        <ecNumber evidence="2">2.3.-.-</ecNumber>
    </submittedName>
</protein>
<dbReference type="Pfam" id="PF13302">
    <property type="entry name" value="Acetyltransf_3"/>
    <property type="match status" value="1"/>
</dbReference>
<keyword evidence="3" id="KW-1185">Reference proteome</keyword>